<comment type="caution">
    <text evidence="1">The sequence shown here is derived from an EMBL/GenBank/DDBJ whole genome shotgun (WGS) entry which is preliminary data.</text>
</comment>
<reference evidence="1" key="1">
    <citation type="submission" date="2023-01" db="EMBL/GenBank/DDBJ databases">
        <title>Colletotrichum chrysophilum M932 genome sequence.</title>
        <authorList>
            <person name="Baroncelli R."/>
        </authorList>
    </citation>
    <scope>NUCLEOTIDE SEQUENCE</scope>
    <source>
        <strain evidence="1">M932</strain>
    </source>
</reference>
<gene>
    <name evidence="1" type="ORF">CCHR01_14283</name>
</gene>
<sequence>MGQGSSGTPPGWTLFAPERTPREEAGLAATGAASAVPGLRWSVSGAKLAWTVRYCVRLGTCQASGCRAAAEGGPFMFIVAPSSEVSAAIRSARLWEKYLSLRRSSTSTYLDTELAFQWNQALSKSRGPEVSSKWGQVALIGYPTNSVCCIFLAWSLFDGFSLFSPLNGLPVGAPLPGRPISGGAGRDSVHGTVIGTI</sequence>
<protein>
    <submittedName>
        <fullName evidence="1">Uncharacterized protein</fullName>
    </submittedName>
</protein>
<evidence type="ECO:0000313" key="2">
    <source>
        <dbReference type="Proteomes" id="UP001243330"/>
    </source>
</evidence>
<dbReference type="AlphaFoldDB" id="A0AAD9A7U4"/>
<proteinExistence type="predicted"/>
<organism evidence="1 2">
    <name type="scientific">Colletotrichum chrysophilum</name>
    <dbReference type="NCBI Taxonomy" id="1836956"/>
    <lineage>
        <taxon>Eukaryota</taxon>
        <taxon>Fungi</taxon>
        <taxon>Dikarya</taxon>
        <taxon>Ascomycota</taxon>
        <taxon>Pezizomycotina</taxon>
        <taxon>Sordariomycetes</taxon>
        <taxon>Hypocreomycetidae</taxon>
        <taxon>Glomerellales</taxon>
        <taxon>Glomerellaceae</taxon>
        <taxon>Colletotrichum</taxon>
        <taxon>Colletotrichum gloeosporioides species complex</taxon>
    </lineage>
</organism>
<keyword evidence="2" id="KW-1185">Reference proteome</keyword>
<dbReference type="EMBL" id="JAQOWY010000377">
    <property type="protein sequence ID" value="KAK1843103.1"/>
    <property type="molecule type" value="Genomic_DNA"/>
</dbReference>
<dbReference type="Proteomes" id="UP001243330">
    <property type="component" value="Unassembled WGS sequence"/>
</dbReference>
<accession>A0AAD9A7U4</accession>
<evidence type="ECO:0000313" key="1">
    <source>
        <dbReference type="EMBL" id="KAK1843103.1"/>
    </source>
</evidence>
<name>A0AAD9A7U4_9PEZI</name>